<evidence type="ECO:0000313" key="2">
    <source>
        <dbReference type="EMBL" id="ANY66270.1"/>
    </source>
</evidence>
<organism evidence="2">
    <name type="scientific">Paenibacillus sp. BIHB 4019</name>
    <dbReference type="NCBI Taxonomy" id="1870819"/>
    <lineage>
        <taxon>Bacteria</taxon>
        <taxon>Bacillati</taxon>
        <taxon>Bacillota</taxon>
        <taxon>Bacilli</taxon>
        <taxon>Bacillales</taxon>
        <taxon>Paenibacillaceae</taxon>
        <taxon>Paenibacillus</taxon>
    </lineage>
</organism>
<protein>
    <submittedName>
        <fullName evidence="2">Uncharacterized protein</fullName>
    </submittedName>
</protein>
<name>A0A1B2DEY5_9BACL</name>
<accession>A0A1B2DEY5</accession>
<gene>
    <name evidence="2" type="ORF">BBD42_07160</name>
</gene>
<dbReference type="RefSeq" id="WP_099517640.1">
    <property type="nucleotide sequence ID" value="NZ_CP016808.1"/>
</dbReference>
<dbReference type="AlphaFoldDB" id="A0A1B2DEY5"/>
<feature type="region of interest" description="Disordered" evidence="1">
    <location>
        <begin position="24"/>
        <end position="49"/>
    </location>
</feature>
<sequence length="61" mass="6934">MDDGMSLRDSSTWNAEKDTFDVVPVKNAHDKADVTDPNPPPFTDYDASKDFNKHFDKDIEC</sequence>
<proteinExistence type="predicted"/>
<dbReference type="EMBL" id="CP016808">
    <property type="protein sequence ID" value="ANY66270.1"/>
    <property type="molecule type" value="Genomic_DNA"/>
</dbReference>
<reference evidence="2" key="1">
    <citation type="submission" date="2016-08" db="EMBL/GenBank/DDBJ databases">
        <title>Complete Genome Seqeunce of Paenibacillus sp. BIHB 4019 from tea rhizoplane.</title>
        <authorList>
            <person name="Thakur R."/>
            <person name="Swarnkar M.K."/>
            <person name="Gulati A."/>
        </authorList>
    </citation>
    <scope>NUCLEOTIDE SEQUENCE [LARGE SCALE GENOMIC DNA]</scope>
    <source>
        <strain evidence="2">BIHB4019</strain>
    </source>
</reference>
<evidence type="ECO:0000256" key="1">
    <source>
        <dbReference type="SAM" id="MobiDB-lite"/>
    </source>
</evidence>